<keyword evidence="3" id="KW-1185">Reference proteome</keyword>
<evidence type="ECO:0008006" key="4">
    <source>
        <dbReference type="Google" id="ProtNLM"/>
    </source>
</evidence>
<dbReference type="OrthoDB" id="6283631at2"/>
<gene>
    <name evidence="2" type="ORF">Kalk_02145</name>
</gene>
<keyword evidence="1" id="KW-0732">Signal</keyword>
<evidence type="ECO:0000256" key="1">
    <source>
        <dbReference type="SAM" id="SignalP"/>
    </source>
</evidence>
<name>A0A2K9LGD6_9GAMM</name>
<feature type="chain" id="PRO_5014655770" description="Carboxypeptidase regulatory-like domain-containing protein" evidence="1">
    <location>
        <begin position="22"/>
        <end position="714"/>
    </location>
</feature>
<dbReference type="AlphaFoldDB" id="A0A2K9LGD6"/>
<dbReference type="PROSITE" id="PS51257">
    <property type="entry name" value="PROKAR_LIPOPROTEIN"/>
    <property type="match status" value="1"/>
</dbReference>
<evidence type="ECO:0000313" key="3">
    <source>
        <dbReference type="Proteomes" id="UP000235116"/>
    </source>
</evidence>
<reference evidence="3" key="1">
    <citation type="submission" date="2017-08" db="EMBL/GenBank/DDBJ databases">
        <title>Direct submision.</title>
        <authorList>
            <person name="Kim S.-J."/>
            <person name="Rhee S.-K."/>
        </authorList>
    </citation>
    <scope>NUCLEOTIDE SEQUENCE [LARGE SCALE GENOMIC DNA]</scope>
    <source>
        <strain evidence="3">GI5</strain>
    </source>
</reference>
<dbReference type="RefSeq" id="WP_101892640.1">
    <property type="nucleotide sequence ID" value="NZ_CP022684.1"/>
</dbReference>
<accession>A0A2K9LGD6</accession>
<sequence length="714" mass="74982">MLFSRLLPRFTPALLALFIVACGGGGSESSDSASTESSTSTASSIQGKVVKGVVKNATVTAFRVESGLVGSVLTSTTTNSEGQYNLRFSNYEGPVYIEVTPIGNSTQMVCDAASGCGEFIGLTDLDSNNNGLIDFGESFQVPADFILTAALPNSTSASNVNVSTLTHLAAQLATSYPQGINDVSISVAQSQLENLFQITDLANAPLVDLSNPTAVANSTDNALRHALISSSLLGLTNEVAFAQVLEQLVQQFQTNAGQLVTQDSSSNIPTLLDLTEEAQRTAQLLNLSGLAAALAQEASALLNSASGTLTNSQPSPTAGGSNAAVIAAFMDDLSLWQGYLSLSPNDTSFAQIVSAIGVSTGADLAQLLKAVSIAGQFGPVVALPDAALSAACDSLGNYFARLTCRVLISGKSLEEICNGTLNLVIFGRSLCDLLNDITLPLGNGLTGNFALYDGVARIYGTTEGVDLDITFTSSSNRQSSYGFSISGTAESEIGFLEITDGSFQLEFDGGLDIRNLKLPETASGTLSVAYQQDINTVDAPTSFVGDLSIALDLSGVTELDDEQELPYAGLETIELRMTADGTFESFGGDRFEGSIDLNGGIDSDIVLQFETDLPDYSDRAVITLTSTPSLLAEGQLQDIQMEWAGKRYDIMYFYAPYRGVRITNQDGVIMDLDLSVEDGDNAGYLLLEGTSYGNVTPLNGSVLFTLSNGEEFVL</sequence>
<evidence type="ECO:0000313" key="2">
    <source>
        <dbReference type="EMBL" id="AUM11300.1"/>
    </source>
</evidence>
<feature type="signal peptide" evidence="1">
    <location>
        <begin position="1"/>
        <end position="21"/>
    </location>
</feature>
<dbReference type="EMBL" id="CP022684">
    <property type="protein sequence ID" value="AUM11300.1"/>
    <property type="molecule type" value="Genomic_DNA"/>
</dbReference>
<dbReference type="KEGG" id="kak:Kalk_02145"/>
<organism evidence="2 3">
    <name type="scientific">Ketobacter alkanivorans</name>
    <dbReference type="NCBI Taxonomy" id="1917421"/>
    <lineage>
        <taxon>Bacteria</taxon>
        <taxon>Pseudomonadati</taxon>
        <taxon>Pseudomonadota</taxon>
        <taxon>Gammaproteobacteria</taxon>
        <taxon>Pseudomonadales</taxon>
        <taxon>Ketobacteraceae</taxon>
        <taxon>Ketobacter</taxon>
    </lineage>
</organism>
<dbReference type="Proteomes" id="UP000235116">
    <property type="component" value="Chromosome"/>
</dbReference>
<protein>
    <recommendedName>
        <fullName evidence="4">Carboxypeptidase regulatory-like domain-containing protein</fullName>
    </recommendedName>
</protein>
<proteinExistence type="predicted"/>